<dbReference type="AlphaFoldDB" id="A0A4P7BYK4"/>
<dbReference type="Proteomes" id="UP000294325">
    <property type="component" value="Chromosome"/>
</dbReference>
<accession>A0A4P7BYK4</accession>
<dbReference type="InterPro" id="IPR001584">
    <property type="entry name" value="Integrase_cat-core"/>
</dbReference>
<dbReference type="GO" id="GO:0015074">
    <property type="term" value="P:DNA integration"/>
    <property type="evidence" value="ECO:0007669"/>
    <property type="project" value="InterPro"/>
</dbReference>
<sequence length="63" mass="7747">MSTISFFNTLKTELTHHRRYLTRTEAQQEIFEYLEVFYNRQRRHSAIGYQTPVGYEKQYRKIA</sequence>
<gene>
    <name evidence="2" type="ORF">E3U44_07770</name>
</gene>
<dbReference type="EMBL" id="CP038033">
    <property type="protein sequence ID" value="QBQ54417.1"/>
    <property type="molecule type" value="Genomic_DNA"/>
</dbReference>
<evidence type="ECO:0000259" key="1">
    <source>
        <dbReference type="Pfam" id="PF13333"/>
    </source>
</evidence>
<name>A0A4P7BYK4_9GAMM</name>
<organism evidence="2 3">
    <name type="scientific">Nitrosococcus wardiae</name>
    <dbReference type="NCBI Taxonomy" id="1814290"/>
    <lineage>
        <taxon>Bacteria</taxon>
        <taxon>Pseudomonadati</taxon>
        <taxon>Pseudomonadota</taxon>
        <taxon>Gammaproteobacteria</taxon>
        <taxon>Chromatiales</taxon>
        <taxon>Chromatiaceae</taxon>
        <taxon>Nitrosococcus</taxon>
    </lineage>
</organism>
<dbReference type="Pfam" id="PF13333">
    <property type="entry name" value="rve_2"/>
    <property type="match status" value="1"/>
</dbReference>
<dbReference type="InterPro" id="IPR050900">
    <property type="entry name" value="Transposase_IS3/IS150/IS904"/>
</dbReference>
<dbReference type="OrthoDB" id="9814512at2"/>
<dbReference type="PANTHER" id="PTHR46889:SF4">
    <property type="entry name" value="TRANSPOSASE INSO FOR INSERTION SEQUENCE ELEMENT IS911B-RELATED"/>
    <property type="match status" value="1"/>
</dbReference>
<evidence type="ECO:0000313" key="2">
    <source>
        <dbReference type="EMBL" id="QBQ54417.1"/>
    </source>
</evidence>
<dbReference type="KEGG" id="nwr:E3U44_07770"/>
<proteinExistence type="predicted"/>
<dbReference type="SUPFAM" id="SSF53098">
    <property type="entry name" value="Ribonuclease H-like"/>
    <property type="match status" value="1"/>
</dbReference>
<dbReference type="InterPro" id="IPR012337">
    <property type="entry name" value="RNaseH-like_sf"/>
</dbReference>
<keyword evidence="3" id="KW-1185">Reference proteome</keyword>
<feature type="domain" description="Integrase catalytic" evidence="1">
    <location>
        <begin position="5"/>
        <end position="58"/>
    </location>
</feature>
<reference evidence="2 3" key="1">
    <citation type="submission" date="2019-03" db="EMBL/GenBank/DDBJ databases">
        <title>The genome sequence of Nitrosococcus wardiae strain D1FHST reveals the archetypal metabolic capacity of ammonia-oxidizing Gammaproteobacteria.</title>
        <authorList>
            <person name="Wang L."/>
            <person name="Lim C.K."/>
            <person name="Hanson T.E."/>
            <person name="Dang H."/>
            <person name="Klotz M.G."/>
        </authorList>
    </citation>
    <scope>NUCLEOTIDE SEQUENCE [LARGE SCALE GENOMIC DNA]</scope>
    <source>
        <strain evidence="2 3">D1FHS</strain>
    </source>
</reference>
<evidence type="ECO:0000313" key="3">
    <source>
        <dbReference type="Proteomes" id="UP000294325"/>
    </source>
</evidence>
<protein>
    <recommendedName>
        <fullName evidence="1">Integrase catalytic domain-containing protein</fullName>
    </recommendedName>
</protein>
<dbReference type="PANTHER" id="PTHR46889">
    <property type="entry name" value="TRANSPOSASE INSF FOR INSERTION SEQUENCE IS3B-RELATED"/>
    <property type="match status" value="1"/>
</dbReference>